<sequence>MDVVDDNASSTMWYKLKLIEHILGKDLQFPVDARFY</sequence>
<evidence type="ECO:0000313" key="1">
    <source>
        <dbReference type="EMBL" id="MDR6549585.1"/>
    </source>
</evidence>
<evidence type="ECO:0000313" key="2">
    <source>
        <dbReference type="Proteomes" id="UP001267290"/>
    </source>
</evidence>
<protein>
    <submittedName>
        <fullName evidence="1">Uncharacterized protein</fullName>
    </submittedName>
</protein>
<accession>A0ABU1NQ34</accession>
<keyword evidence="2" id="KW-1185">Reference proteome</keyword>
<organism evidence="1 2">
    <name type="scientific">Paenibacillus qinlingensis</name>
    <dbReference type="NCBI Taxonomy" id="1837343"/>
    <lineage>
        <taxon>Bacteria</taxon>
        <taxon>Bacillati</taxon>
        <taxon>Bacillota</taxon>
        <taxon>Bacilli</taxon>
        <taxon>Bacillales</taxon>
        <taxon>Paenibacillaceae</taxon>
        <taxon>Paenibacillus</taxon>
    </lineage>
</organism>
<dbReference type="EMBL" id="JAVDSB010000001">
    <property type="protein sequence ID" value="MDR6549585.1"/>
    <property type="molecule type" value="Genomic_DNA"/>
</dbReference>
<reference evidence="1 2" key="1">
    <citation type="submission" date="2023-07" db="EMBL/GenBank/DDBJ databases">
        <title>Sorghum-associated microbial communities from plants grown in Nebraska, USA.</title>
        <authorList>
            <person name="Schachtman D."/>
        </authorList>
    </citation>
    <scope>NUCLEOTIDE SEQUENCE [LARGE SCALE GENOMIC DNA]</scope>
    <source>
        <strain evidence="1 2">CC258</strain>
    </source>
</reference>
<comment type="caution">
    <text evidence="1">The sequence shown here is derived from an EMBL/GenBank/DDBJ whole genome shotgun (WGS) entry which is preliminary data.</text>
</comment>
<proteinExistence type="predicted"/>
<dbReference type="Proteomes" id="UP001267290">
    <property type="component" value="Unassembled WGS sequence"/>
</dbReference>
<gene>
    <name evidence="1" type="ORF">J2736_000768</name>
</gene>
<name>A0ABU1NQ34_9BACL</name>